<evidence type="ECO:0000313" key="1">
    <source>
        <dbReference type="EMBL" id="KAH6641484.1"/>
    </source>
</evidence>
<protein>
    <submittedName>
        <fullName evidence="1">Concanavalin A-like lectin/glucanase domain-containing protein</fullName>
    </submittedName>
</protein>
<sequence>MGRSDFAVSTYEAGGSSDSSSAWNPKHWTRRIWLIIATVIILIVVVIVGAVVGVRATRDNNGGNNSYPDYFKLNYTLIDTYSGTSFFDKFDYFNTYDPAGGFVHYVDPSYAGQYNLTYATPSTALIRVDTTVGPGSEPDASTGRFSVRLESKAQYGPGLFLFDVKHTPYGCGTWPALWLTDPANWPTNGEIDILEAVNGATSGNMVALHTTDDCSMSDIQRQMVGTAGQGDCHNATNSNTGCTVTGPGATYGAEFNKAGGGVVALEWRNEGIRVWVFGRGGGEGVRSLPVETAPDPSAWGRPLADFPATSCDMGRHFRNQSIVVNIDLCGYLTEAVWESSGCPSTCTDYVANNPSAFGNAFWEFGAFQVFEAR</sequence>
<organism evidence="1 2">
    <name type="scientific">Chaetomium tenue</name>
    <dbReference type="NCBI Taxonomy" id="1854479"/>
    <lineage>
        <taxon>Eukaryota</taxon>
        <taxon>Fungi</taxon>
        <taxon>Dikarya</taxon>
        <taxon>Ascomycota</taxon>
        <taxon>Pezizomycotina</taxon>
        <taxon>Sordariomycetes</taxon>
        <taxon>Sordariomycetidae</taxon>
        <taxon>Sordariales</taxon>
        <taxon>Chaetomiaceae</taxon>
        <taxon>Chaetomium</taxon>
    </lineage>
</organism>
<evidence type="ECO:0000313" key="2">
    <source>
        <dbReference type="Proteomes" id="UP000724584"/>
    </source>
</evidence>
<comment type="caution">
    <text evidence="1">The sequence shown here is derived from an EMBL/GenBank/DDBJ whole genome shotgun (WGS) entry which is preliminary data.</text>
</comment>
<accession>A0ACB7PN47</accession>
<name>A0ACB7PN47_9PEZI</name>
<reference evidence="1 2" key="1">
    <citation type="journal article" date="2021" name="Nat. Commun.">
        <title>Genetic determinants of endophytism in the Arabidopsis root mycobiome.</title>
        <authorList>
            <person name="Mesny F."/>
            <person name="Miyauchi S."/>
            <person name="Thiergart T."/>
            <person name="Pickel B."/>
            <person name="Atanasova L."/>
            <person name="Karlsson M."/>
            <person name="Huettel B."/>
            <person name="Barry K.W."/>
            <person name="Haridas S."/>
            <person name="Chen C."/>
            <person name="Bauer D."/>
            <person name="Andreopoulos W."/>
            <person name="Pangilinan J."/>
            <person name="LaButti K."/>
            <person name="Riley R."/>
            <person name="Lipzen A."/>
            <person name="Clum A."/>
            <person name="Drula E."/>
            <person name="Henrissat B."/>
            <person name="Kohler A."/>
            <person name="Grigoriev I.V."/>
            <person name="Martin F.M."/>
            <person name="Hacquard S."/>
        </authorList>
    </citation>
    <scope>NUCLEOTIDE SEQUENCE [LARGE SCALE GENOMIC DNA]</scope>
    <source>
        <strain evidence="1 2">MPI-SDFR-AT-0079</strain>
    </source>
</reference>
<gene>
    <name evidence="1" type="ORF">F5144DRAFT_134913</name>
</gene>
<dbReference type="EMBL" id="JAGIZQ010000002">
    <property type="protein sequence ID" value="KAH6641484.1"/>
    <property type="molecule type" value="Genomic_DNA"/>
</dbReference>
<proteinExistence type="predicted"/>
<dbReference type="Proteomes" id="UP000724584">
    <property type="component" value="Unassembled WGS sequence"/>
</dbReference>
<keyword evidence="2" id="KW-1185">Reference proteome</keyword>